<sequence>MKHNIKNLLYCFSFIVISITTNKLFAQEGTMLVRGTVIDATTNEPILGATVTEQDAENRTISAVVTDFDGNFAIRFKNKVSNLVVSYMGYATQKVKPSMNKLMTVAMISSSTDLDEIELVAKKTPESGLLNIAERDLTTSVVTINAKEVENVQGASIAEQLQGRVPGMDITASSGDPGAGMQIRIRGTSSINGSSEPLIVVDGMPLETSVPEGFNFSTADQQGYAAMLNIAPSDIETISILKDAAATAMWGARAASGVLIINTKRGAVGKPRFQYSYRGTMQSLPEQIPMLNGDQYSQLIPEAYMNRIGVPLNTLTVKEFQYDPQEVYWYKNYSNNTDWVDAITQTAFTQDHNITMNGGGDKARYYASVGFYDSNGVTKGANYTRLNGRLNLDYTVSDRIRFRADLSYTTSKNDRNYTDGSKDRDLIRGVAQKKMPNMSIYEYDEQGNLTPNLFSPENNIQGSYPGTYNPLAMIEFAQNTQEDNRIIPKFRLDADLVPGWLKTIFDLQFDFNSVKRKRFLPQNATGRPFTESIVNLVDESNSDGLGIQTKTNFIFTPKMNSDIHTLSALASFQTNQYQSEGYIATTSNSASVLLRDPSIPSRTNTGGIGSGSGTHRNVAAVFSAQYGLLDRYLFNVGIRTDGDSKFGPGRRFASFPSLSTRWRVSGEPFMKNLKFVDDLSLRASIGQSGGVPSKGGNYIYQNQYNTFGNTYLGENGVYSANVQLDDLQWETLTGKNIGFNTRLFDYRFSLDVEFYQNRTRGLLFQNLSIPSSSGYSSLGYKNVGTMDNQGFEIGLQSTPYKSDKWQVDFNFNISRNENVVRELSEYLVAEAGSAEQNGSYKRYVKENNPFGSFYGYKFKGVYTDLEATKARDAQGNVIVGPNGQDVYMRFNYPNTDYTFQPGDAIYEDINHDGNIDSKDVVYLGNSNPMFTGGFGTTVKYNRNLSLMLFFNYRLDYDVINETDMYTTNMYGFDNQSTAVLSRWRNPGDVTNMPRAIYRGGFNWLASDRYVEDASFLRFRTASLRYSFDKKVLKGLKMDDLSMFFTVDNIYTFTNYRGQNPDTRMQGGDMFGIAVDKSRTPVPRKFTVGISARF</sequence>
<keyword evidence="13" id="KW-1185">Reference proteome</keyword>
<gene>
    <name evidence="12" type="ORF">SAMN05444281_0068</name>
</gene>
<dbReference type="InterPro" id="IPR023996">
    <property type="entry name" value="TonB-dep_OMP_SusC/RagA"/>
</dbReference>
<evidence type="ECO:0000313" key="13">
    <source>
        <dbReference type="Proteomes" id="UP000184109"/>
    </source>
</evidence>
<keyword evidence="4 8" id="KW-0812">Transmembrane</keyword>
<protein>
    <submittedName>
        <fullName evidence="12">TonB-linked outer membrane protein, SusC/RagA family</fullName>
    </submittedName>
</protein>
<evidence type="ECO:0000256" key="7">
    <source>
        <dbReference type="ARBA" id="ARBA00023237"/>
    </source>
</evidence>
<proteinExistence type="inferred from homology"/>
<evidence type="ECO:0000256" key="5">
    <source>
        <dbReference type="ARBA" id="ARBA00023077"/>
    </source>
</evidence>
<dbReference type="Gene3D" id="2.60.40.1120">
    <property type="entry name" value="Carboxypeptidase-like, regulatory domain"/>
    <property type="match status" value="1"/>
</dbReference>
<dbReference type="InterPro" id="IPR000531">
    <property type="entry name" value="Beta-barrel_TonB"/>
</dbReference>
<dbReference type="Gene3D" id="2.170.130.10">
    <property type="entry name" value="TonB-dependent receptor, plug domain"/>
    <property type="match status" value="1"/>
</dbReference>
<keyword evidence="5 9" id="KW-0798">TonB box</keyword>
<dbReference type="InterPro" id="IPR012910">
    <property type="entry name" value="Plug_dom"/>
</dbReference>
<dbReference type="InterPro" id="IPR008969">
    <property type="entry name" value="CarboxyPept-like_regulatory"/>
</dbReference>
<keyword evidence="7 8" id="KW-0998">Cell outer membrane</keyword>
<evidence type="ECO:0000256" key="8">
    <source>
        <dbReference type="PROSITE-ProRule" id="PRU01360"/>
    </source>
</evidence>
<dbReference type="Proteomes" id="UP000184109">
    <property type="component" value="Unassembled WGS sequence"/>
</dbReference>
<dbReference type="InterPro" id="IPR036942">
    <property type="entry name" value="Beta-barrel_TonB_sf"/>
</dbReference>
<dbReference type="EMBL" id="FQXQ01000001">
    <property type="protein sequence ID" value="SHH32050.1"/>
    <property type="molecule type" value="Genomic_DNA"/>
</dbReference>
<dbReference type="GO" id="GO:0009279">
    <property type="term" value="C:cell outer membrane"/>
    <property type="evidence" value="ECO:0007669"/>
    <property type="project" value="UniProtKB-SubCell"/>
</dbReference>
<dbReference type="Pfam" id="PF07715">
    <property type="entry name" value="Plug"/>
    <property type="match status" value="1"/>
</dbReference>
<reference evidence="13" key="1">
    <citation type="submission" date="2016-11" db="EMBL/GenBank/DDBJ databases">
        <authorList>
            <person name="Varghese N."/>
            <person name="Submissions S."/>
        </authorList>
    </citation>
    <scope>NUCLEOTIDE SEQUENCE [LARGE SCALE GENOMIC DNA]</scope>
    <source>
        <strain evidence="13">DSM 100572</strain>
    </source>
</reference>
<dbReference type="InterPro" id="IPR018247">
    <property type="entry name" value="EF_Hand_1_Ca_BS"/>
</dbReference>
<dbReference type="NCBIfam" id="TIGR04056">
    <property type="entry name" value="OMP_RagA_SusC"/>
    <property type="match status" value="1"/>
</dbReference>
<dbReference type="Pfam" id="PF00593">
    <property type="entry name" value="TonB_dep_Rec_b-barrel"/>
    <property type="match status" value="1"/>
</dbReference>
<evidence type="ECO:0000256" key="3">
    <source>
        <dbReference type="ARBA" id="ARBA00022452"/>
    </source>
</evidence>
<feature type="domain" description="TonB-dependent receptor-like beta-barrel" evidence="10">
    <location>
        <begin position="458"/>
        <end position="814"/>
    </location>
</feature>
<name>A0A1M5S0P4_9FLAO</name>
<evidence type="ECO:0000256" key="9">
    <source>
        <dbReference type="RuleBase" id="RU003357"/>
    </source>
</evidence>
<dbReference type="InterPro" id="IPR037066">
    <property type="entry name" value="Plug_dom_sf"/>
</dbReference>
<keyword evidence="2 8" id="KW-0813">Transport</keyword>
<evidence type="ECO:0000256" key="1">
    <source>
        <dbReference type="ARBA" id="ARBA00004571"/>
    </source>
</evidence>
<dbReference type="NCBIfam" id="TIGR04057">
    <property type="entry name" value="SusC_RagA_signa"/>
    <property type="match status" value="1"/>
</dbReference>
<dbReference type="AlphaFoldDB" id="A0A1M5S0P4"/>
<comment type="similarity">
    <text evidence="8 9">Belongs to the TonB-dependent receptor family.</text>
</comment>
<dbReference type="InterPro" id="IPR023997">
    <property type="entry name" value="TonB-dep_OMP_SusC/RagA_CS"/>
</dbReference>
<organism evidence="12 13">
    <name type="scientific">Wenyingzhuangia marina</name>
    <dbReference type="NCBI Taxonomy" id="1195760"/>
    <lineage>
        <taxon>Bacteria</taxon>
        <taxon>Pseudomonadati</taxon>
        <taxon>Bacteroidota</taxon>
        <taxon>Flavobacteriia</taxon>
        <taxon>Flavobacteriales</taxon>
        <taxon>Flavobacteriaceae</taxon>
        <taxon>Wenyingzhuangia</taxon>
    </lineage>
</organism>
<dbReference type="PROSITE" id="PS52016">
    <property type="entry name" value="TONB_DEPENDENT_REC_3"/>
    <property type="match status" value="1"/>
</dbReference>
<comment type="subcellular location">
    <subcellularLocation>
        <location evidence="1 8">Cell outer membrane</location>
        <topology evidence="1 8">Multi-pass membrane protein</topology>
    </subcellularLocation>
</comment>
<evidence type="ECO:0000259" key="11">
    <source>
        <dbReference type="Pfam" id="PF07715"/>
    </source>
</evidence>
<keyword evidence="6 8" id="KW-0472">Membrane</keyword>
<dbReference type="SUPFAM" id="SSF49464">
    <property type="entry name" value="Carboxypeptidase regulatory domain-like"/>
    <property type="match status" value="1"/>
</dbReference>
<dbReference type="OrthoDB" id="1019466at2"/>
<dbReference type="Pfam" id="PF13715">
    <property type="entry name" value="CarbopepD_reg_2"/>
    <property type="match status" value="1"/>
</dbReference>
<evidence type="ECO:0000313" key="12">
    <source>
        <dbReference type="EMBL" id="SHH32050.1"/>
    </source>
</evidence>
<evidence type="ECO:0000256" key="6">
    <source>
        <dbReference type="ARBA" id="ARBA00023136"/>
    </source>
</evidence>
<feature type="domain" description="TonB-dependent receptor plug" evidence="11">
    <location>
        <begin position="134"/>
        <end position="258"/>
    </location>
</feature>
<dbReference type="SUPFAM" id="SSF56935">
    <property type="entry name" value="Porins"/>
    <property type="match status" value="1"/>
</dbReference>
<dbReference type="PROSITE" id="PS00018">
    <property type="entry name" value="EF_HAND_1"/>
    <property type="match status" value="1"/>
</dbReference>
<evidence type="ECO:0000259" key="10">
    <source>
        <dbReference type="Pfam" id="PF00593"/>
    </source>
</evidence>
<dbReference type="RefSeq" id="WP_073117693.1">
    <property type="nucleotide sequence ID" value="NZ_BMEN01000005.1"/>
</dbReference>
<accession>A0A1M5S0P4</accession>
<dbReference type="STRING" id="1195760.SAMN05444281_0068"/>
<dbReference type="InterPro" id="IPR039426">
    <property type="entry name" value="TonB-dep_rcpt-like"/>
</dbReference>
<evidence type="ECO:0000256" key="4">
    <source>
        <dbReference type="ARBA" id="ARBA00022692"/>
    </source>
</evidence>
<keyword evidence="3 8" id="KW-1134">Transmembrane beta strand</keyword>
<evidence type="ECO:0000256" key="2">
    <source>
        <dbReference type="ARBA" id="ARBA00022448"/>
    </source>
</evidence>
<dbReference type="Gene3D" id="2.40.170.20">
    <property type="entry name" value="TonB-dependent receptor, beta-barrel domain"/>
    <property type="match status" value="1"/>
</dbReference>